<dbReference type="OrthoDB" id="49605at2759"/>
<comment type="caution">
    <text evidence="5">The sequence shown here is derived from an EMBL/GenBank/DDBJ whole genome shotgun (WGS) entry which is preliminary data.</text>
</comment>
<dbReference type="InterPro" id="IPR018997">
    <property type="entry name" value="PUB_domain"/>
</dbReference>
<accession>A0A3S3P3M2</accession>
<dbReference type="InterPro" id="IPR036339">
    <property type="entry name" value="PUB-like_dom_sf"/>
</dbReference>
<evidence type="ECO:0000256" key="2">
    <source>
        <dbReference type="SAM" id="MobiDB-lite"/>
    </source>
</evidence>
<organism evidence="5 6">
    <name type="scientific">Dinothrombium tinctorium</name>
    <dbReference type="NCBI Taxonomy" id="1965070"/>
    <lineage>
        <taxon>Eukaryota</taxon>
        <taxon>Metazoa</taxon>
        <taxon>Ecdysozoa</taxon>
        <taxon>Arthropoda</taxon>
        <taxon>Chelicerata</taxon>
        <taxon>Arachnida</taxon>
        <taxon>Acari</taxon>
        <taxon>Acariformes</taxon>
        <taxon>Trombidiformes</taxon>
        <taxon>Prostigmata</taxon>
        <taxon>Anystina</taxon>
        <taxon>Parasitengona</taxon>
        <taxon>Trombidioidea</taxon>
        <taxon>Trombidiidae</taxon>
        <taxon>Dinothrombium</taxon>
    </lineage>
</organism>
<dbReference type="Gene3D" id="1.20.58.2190">
    <property type="match status" value="1"/>
</dbReference>
<dbReference type="AlphaFoldDB" id="A0A3S3P3M2"/>
<feature type="region of interest" description="Disordered" evidence="2">
    <location>
        <begin position="168"/>
        <end position="195"/>
    </location>
</feature>
<name>A0A3S3P3M2_9ACAR</name>
<feature type="coiled-coil region" evidence="1">
    <location>
        <begin position="119"/>
        <end position="168"/>
    </location>
</feature>
<sequence length="195" mass="23357">MECESNDFKQIIKPLKQHRSKVVRDAIETMVKITRNAITSNDDKFKLIKLKNRAFCDKVWKYNSCQQLLLAAGWVRDRDEHNEEVIRLARSDLLPEFLQFLIDERVTKPDDEECDELKQDTLSEEISEAERKRLAAIAENRAKYEKMKEEKKEQMKLAEQIKKELRSDREYRNIRAPKTDEQLLSERERTRDMHM</sequence>
<evidence type="ECO:0000313" key="5">
    <source>
        <dbReference type="EMBL" id="RWS11385.1"/>
    </source>
</evidence>
<dbReference type="SUPFAM" id="SSF143503">
    <property type="entry name" value="PUG domain-like"/>
    <property type="match status" value="1"/>
</dbReference>
<feature type="domain" description="PUB" evidence="3">
    <location>
        <begin position="22"/>
        <end position="91"/>
    </location>
</feature>
<evidence type="ECO:0000256" key="1">
    <source>
        <dbReference type="SAM" id="Coils"/>
    </source>
</evidence>
<protein>
    <recommendedName>
        <fullName evidence="3">PUB domain-containing protein</fullName>
    </recommendedName>
</protein>
<dbReference type="Pfam" id="PF09409">
    <property type="entry name" value="PUB"/>
    <property type="match status" value="1"/>
</dbReference>
<evidence type="ECO:0000259" key="3">
    <source>
        <dbReference type="Pfam" id="PF09409"/>
    </source>
</evidence>
<proteinExistence type="predicted"/>
<keyword evidence="1" id="KW-0175">Coiled coil</keyword>
<evidence type="ECO:0000313" key="6">
    <source>
        <dbReference type="Proteomes" id="UP000285301"/>
    </source>
</evidence>
<reference evidence="5" key="2">
    <citation type="submission" date="2018-11" db="EMBL/GenBank/DDBJ databases">
        <title>Trombidioid mite genomics.</title>
        <authorList>
            <person name="Dong X."/>
        </authorList>
    </citation>
    <scope>NUCLEOTIDE SEQUENCE</scope>
    <source>
        <strain evidence="5">UoL-WK</strain>
    </source>
</reference>
<reference evidence="5 6" key="1">
    <citation type="journal article" date="2018" name="Gigascience">
        <title>Genomes of trombidid mites reveal novel predicted allergens and laterally-transferred genes associated with secondary metabolism.</title>
        <authorList>
            <person name="Dong X."/>
            <person name="Chaisiri K."/>
            <person name="Xia D."/>
            <person name="Armstrong S.D."/>
            <person name="Fang Y."/>
            <person name="Donnelly M.J."/>
            <person name="Kadowaki T."/>
            <person name="McGarry J.W."/>
            <person name="Darby A.C."/>
            <person name="Makepeace B.L."/>
        </authorList>
    </citation>
    <scope>NUCLEOTIDE SEQUENCE [LARGE SCALE GENOMIC DNA]</scope>
    <source>
        <strain evidence="5">UoL-WK</strain>
    </source>
</reference>
<dbReference type="EMBL" id="NCKU01001731">
    <property type="protein sequence ID" value="RWS11385.1"/>
    <property type="molecule type" value="Genomic_DNA"/>
</dbReference>
<keyword evidence="6" id="KW-1185">Reference proteome</keyword>
<dbReference type="STRING" id="1965070.A0A3S3P3M2"/>
<dbReference type="Proteomes" id="UP000285301">
    <property type="component" value="Unassembled WGS sequence"/>
</dbReference>
<evidence type="ECO:0000313" key="4">
    <source>
        <dbReference type="EMBL" id="RWS11377.1"/>
    </source>
</evidence>
<gene>
    <name evidence="5" type="ORF">B4U79_17531</name>
    <name evidence="4" type="ORF">B4U79_17532</name>
</gene>
<dbReference type="EMBL" id="NCKU01001736">
    <property type="protein sequence ID" value="RWS11377.1"/>
    <property type="molecule type" value="Genomic_DNA"/>
</dbReference>